<dbReference type="InterPro" id="IPR003593">
    <property type="entry name" value="AAA+_ATPase"/>
</dbReference>
<evidence type="ECO:0000313" key="2">
    <source>
        <dbReference type="EMBL" id="SIO41482.1"/>
    </source>
</evidence>
<accession>A0A1N6JAX2</accession>
<dbReference type="InterPro" id="IPR049945">
    <property type="entry name" value="AAA_22"/>
</dbReference>
<gene>
    <name evidence="2" type="ORF">SAMN05444165_2972</name>
    <name evidence="3" type="ORF">SAMN05444168_5685</name>
</gene>
<evidence type="ECO:0000313" key="4">
    <source>
        <dbReference type="Proteomes" id="UP000184693"/>
    </source>
</evidence>
<evidence type="ECO:0000259" key="1">
    <source>
        <dbReference type="SMART" id="SM00382"/>
    </source>
</evidence>
<protein>
    <submittedName>
        <fullName evidence="2">AAA domain-containing protein</fullName>
    </submittedName>
</protein>
<dbReference type="RefSeq" id="WP_074267626.1">
    <property type="nucleotide sequence ID" value="NZ_FSRM01000002.1"/>
</dbReference>
<dbReference type="Proteomes" id="UP000184693">
    <property type="component" value="Unassembled WGS sequence"/>
</dbReference>
<name>A0A1N6JAX2_9BURK</name>
<dbReference type="EMBL" id="FSRU01000001">
    <property type="protein sequence ID" value="SIO41482.1"/>
    <property type="molecule type" value="Genomic_DNA"/>
</dbReference>
<reference evidence="4 5" key="1">
    <citation type="submission" date="2016-11" db="EMBL/GenBank/DDBJ databases">
        <authorList>
            <person name="Jaros S."/>
            <person name="Januszkiewicz K."/>
            <person name="Wedrychowicz H."/>
        </authorList>
    </citation>
    <scope>NUCLEOTIDE SEQUENCE [LARGE SCALE GENOMIC DNA]</scope>
    <source>
        <strain evidence="3 4">GAS86</strain>
        <strain evidence="2 5">GAS95</strain>
    </source>
</reference>
<dbReference type="SUPFAM" id="SSF52540">
    <property type="entry name" value="P-loop containing nucleoside triphosphate hydrolases"/>
    <property type="match status" value="1"/>
</dbReference>
<dbReference type="AlphaFoldDB" id="A0A1N6JAX2"/>
<dbReference type="Pfam" id="PF13401">
    <property type="entry name" value="AAA_22"/>
    <property type="match status" value="1"/>
</dbReference>
<keyword evidence="5" id="KW-1185">Reference proteome</keyword>
<dbReference type="GO" id="GO:0016887">
    <property type="term" value="F:ATP hydrolysis activity"/>
    <property type="evidence" value="ECO:0007669"/>
    <property type="project" value="InterPro"/>
</dbReference>
<dbReference type="Proteomes" id="UP000185151">
    <property type="component" value="Unassembled WGS sequence"/>
</dbReference>
<sequence>MKLDFSKTIHRITYEERLMYSRLTREQVLALPDAQKVRYFYSLRVKHLLRDGAEAKLTDLLGPCTDTGIITLFGPTGGGKTALAETVGSRMNSTEAGHRPYIYVRAPAFGAAKVSWGGFFRKILEAGQEPMIDAKRSWGVRDNRLIGSSSRADLPALQNAVCQMLKNRDTRLLVVDEILHILRYGDHDKALDSVKDLSDAVSTQILLIGPYDLFGMVTNYDQVVRRGEMVYLGRYRNDRPDKVRNKSDVDEYKNIIRKLMERWPLELVPRFELVASDLLTATLGIVGLLKEFLTRCLICQIENSGRWKEGFIPVALKKKHSIEKIRKAVEAGEAMLIRENFDESTIDLDRVAEMEKLVAGR</sequence>
<dbReference type="Gene3D" id="3.40.50.300">
    <property type="entry name" value="P-loop containing nucleotide triphosphate hydrolases"/>
    <property type="match status" value="1"/>
</dbReference>
<organism evidence="2 5">
    <name type="scientific">Paraburkholderia phenazinium</name>
    <dbReference type="NCBI Taxonomy" id="60549"/>
    <lineage>
        <taxon>Bacteria</taxon>
        <taxon>Pseudomonadati</taxon>
        <taxon>Pseudomonadota</taxon>
        <taxon>Betaproteobacteria</taxon>
        <taxon>Burkholderiales</taxon>
        <taxon>Burkholderiaceae</taxon>
        <taxon>Paraburkholderia</taxon>
    </lineage>
</organism>
<dbReference type="EMBL" id="FSRM01000002">
    <property type="protein sequence ID" value="SIO50177.1"/>
    <property type="molecule type" value="Genomic_DNA"/>
</dbReference>
<dbReference type="InterPro" id="IPR027417">
    <property type="entry name" value="P-loop_NTPase"/>
</dbReference>
<evidence type="ECO:0000313" key="5">
    <source>
        <dbReference type="Proteomes" id="UP000185151"/>
    </source>
</evidence>
<dbReference type="SMART" id="SM00382">
    <property type="entry name" value="AAA"/>
    <property type="match status" value="1"/>
</dbReference>
<proteinExistence type="predicted"/>
<feature type="domain" description="AAA+ ATPase" evidence="1">
    <location>
        <begin position="66"/>
        <end position="236"/>
    </location>
</feature>
<evidence type="ECO:0000313" key="3">
    <source>
        <dbReference type="EMBL" id="SIO50177.1"/>
    </source>
</evidence>